<keyword evidence="6" id="KW-0170">Cobalt</keyword>
<keyword evidence="3" id="KW-0732">Signal</keyword>
<dbReference type="PROSITE" id="PS51677">
    <property type="entry name" value="NODB"/>
    <property type="match status" value="1"/>
</dbReference>
<dbReference type="InterPro" id="IPR002509">
    <property type="entry name" value="NODB_dom"/>
</dbReference>
<proteinExistence type="predicted"/>
<organism evidence="8 9">
    <name type="scientific">Lasiodiplodia theobromae</name>
    <dbReference type="NCBI Taxonomy" id="45133"/>
    <lineage>
        <taxon>Eukaryota</taxon>
        <taxon>Fungi</taxon>
        <taxon>Dikarya</taxon>
        <taxon>Ascomycota</taxon>
        <taxon>Pezizomycotina</taxon>
        <taxon>Dothideomycetes</taxon>
        <taxon>Dothideomycetes incertae sedis</taxon>
        <taxon>Botryosphaeriales</taxon>
        <taxon>Botryosphaeriaceae</taxon>
        <taxon>Lasiodiplodia</taxon>
    </lineage>
</organism>
<dbReference type="InterPro" id="IPR011330">
    <property type="entry name" value="Glyco_hydro/deAcase_b/a-brl"/>
</dbReference>
<evidence type="ECO:0000256" key="3">
    <source>
        <dbReference type="ARBA" id="ARBA00022729"/>
    </source>
</evidence>
<dbReference type="GO" id="GO:0016810">
    <property type="term" value="F:hydrolase activity, acting on carbon-nitrogen (but not peptide) bonds"/>
    <property type="evidence" value="ECO:0007669"/>
    <property type="project" value="InterPro"/>
</dbReference>
<keyword evidence="4" id="KW-0378">Hydrolase</keyword>
<feature type="domain" description="NodB homology" evidence="7">
    <location>
        <begin position="3"/>
        <end position="202"/>
    </location>
</feature>
<dbReference type="PANTHER" id="PTHR46471">
    <property type="entry name" value="CHITIN DEACETYLASE"/>
    <property type="match status" value="1"/>
</dbReference>
<name>A0A5N5D3X4_9PEZI</name>
<dbReference type="GO" id="GO:0005975">
    <property type="term" value="P:carbohydrate metabolic process"/>
    <property type="evidence" value="ECO:0007669"/>
    <property type="project" value="InterPro"/>
</dbReference>
<dbReference type="SUPFAM" id="SSF88713">
    <property type="entry name" value="Glycoside hydrolase/deacetylase"/>
    <property type="match status" value="1"/>
</dbReference>
<dbReference type="Gene3D" id="3.20.20.370">
    <property type="entry name" value="Glycoside hydrolase/deacetylase"/>
    <property type="match status" value="1"/>
</dbReference>
<evidence type="ECO:0000256" key="6">
    <source>
        <dbReference type="ARBA" id="ARBA00023285"/>
    </source>
</evidence>
<protein>
    <submittedName>
        <fullName evidence="8">Putative peptidoglycan-N-acetylglucosamine deacetylprotein</fullName>
    </submittedName>
</protein>
<comment type="caution">
    <text evidence="8">The sequence shown here is derived from an EMBL/GenBank/DDBJ whole genome shotgun (WGS) entry which is preliminary data.</text>
</comment>
<keyword evidence="5" id="KW-0119">Carbohydrate metabolism</keyword>
<dbReference type="PANTHER" id="PTHR46471:SF2">
    <property type="entry name" value="CHITIN DEACETYLASE-RELATED"/>
    <property type="match status" value="1"/>
</dbReference>
<evidence type="ECO:0000256" key="4">
    <source>
        <dbReference type="ARBA" id="ARBA00022801"/>
    </source>
</evidence>
<keyword evidence="9" id="KW-1185">Reference proteome</keyword>
<evidence type="ECO:0000256" key="1">
    <source>
        <dbReference type="ARBA" id="ARBA00001941"/>
    </source>
</evidence>
<dbReference type="AlphaFoldDB" id="A0A5N5D3X4"/>
<dbReference type="Proteomes" id="UP000325902">
    <property type="component" value="Unassembled WGS sequence"/>
</dbReference>
<evidence type="ECO:0000313" key="9">
    <source>
        <dbReference type="Proteomes" id="UP000325902"/>
    </source>
</evidence>
<gene>
    <name evidence="8" type="ORF">DBV05_g8949</name>
</gene>
<comment type="cofactor">
    <cofactor evidence="1">
        <name>Co(2+)</name>
        <dbReference type="ChEBI" id="CHEBI:48828"/>
    </cofactor>
</comment>
<evidence type="ECO:0000259" key="7">
    <source>
        <dbReference type="PROSITE" id="PS51677"/>
    </source>
</evidence>
<evidence type="ECO:0000313" key="8">
    <source>
        <dbReference type="EMBL" id="KAB2572388.1"/>
    </source>
</evidence>
<dbReference type="Pfam" id="PF01522">
    <property type="entry name" value="Polysacc_deac_1"/>
    <property type="match status" value="1"/>
</dbReference>
<sequence length="217" mass="24545">MPNLAALTFDDFPSEKIDELLELLDRWNATATFFINGPYDPSEPVLQERILGPRLQKIHNAGHQIASHTYDHVNLQTADAPAILNEMTLLDRWLAEVLGVTAPRFMRAPYGECNATCARTLTLAGYKVIGWGFDTEDWKYATPETVHRSIAKVHEYIGQFKERKIVDMAADIVLMHAFINTTVTTVAPAVLEAFSREGLRFVSVAECLGYPQEMWYR</sequence>
<reference evidence="8 9" key="1">
    <citation type="journal article" date="2019" name="Sci. Rep.">
        <title>A multi-omics analysis of the grapevine pathogen Lasiodiplodia theobromae reveals that temperature affects the expression of virulence- and pathogenicity-related genes.</title>
        <authorList>
            <person name="Felix C."/>
            <person name="Meneses R."/>
            <person name="Goncalves M.F.M."/>
            <person name="Tilleman L."/>
            <person name="Duarte A.S."/>
            <person name="Jorrin-Novo J.V."/>
            <person name="Van de Peer Y."/>
            <person name="Deforce D."/>
            <person name="Van Nieuwerburgh F."/>
            <person name="Esteves A.C."/>
            <person name="Alves A."/>
        </authorList>
    </citation>
    <scope>NUCLEOTIDE SEQUENCE [LARGE SCALE GENOMIC DNA]</scope>
    <source>
        <strain evidence="8 9">LA-SOL3</strain>
    </source>
</reference>
<dbReference type="EMBL" id="VCHE01000079">
    <property type="protein sequence ID" value="KAB2572388.1"/>
    <property type="molecule type" value="Genomic_DNA"/>
</dbReference>
<keyword evidence="2" id="KW-0479">Metal-binding</keyword>
<evidence type="ECO:0000256" key="5">
    <source>
        <dbReference type="ARBA" id="ARBA00023277"/>
    </source>
</evidence>
<dbReference type="OrthoDB" id="407355at2759"/>
<accession>A0A5N5D3X4</accession>
<evidence type="ECO:0000256" key="2">
    <source>
        <dbReference type="ARBA" id="ARBA00022723"/>
    </source>
</evidence>
<dbReference type="GO" id="GO:0046872">
    <property type="term" value="F:metal ion binding"/>
    <property type="evidence" value="ECO:0007669"/>
    <property type="project" value="UniProtKB-KW"/>
</dbReference>